<keyword evidence="2 11" id="KW-0732">Signal</keyword>
<evidence type="ECO:0000256" key="6">
    <source>
        <dbReference type="ARBA" id="ARBA00023316"/>
    </source>
</evidence>
<accession>A0A162QQU5</accession>
<feature type="active site" description="Proton acceptor" evidence="7">
    <location>
        <position position="67"/>
    </location>
</feature>
<evidence type="ECO:0000313" key="14">
    <source>
        <dbReference type="Proteomes" id="UP000076603"/>
    </source>
</evidence>
<dbReference type="Pfam" id="PF00768">
    <property type="entry name" value="Peptidase_S11"/>
    <property type="match status" value="1"/>
</dbReference>
<dbReference type="RefSeq" id="WP_066630630.1">
    <property type="nucleotide sequence ID" value="NZ_FQXL01000035.1"/>
</dbReference>
<dbReference type="STRING" id="1121326.CLMAG_59340"/>
<reference evidence="13 14" key="1">
    <citation type="submission" date="2016-04" db="EMBL/GenBank/DDBJ databases">
        <title>Genome sequence of Clostridium magnum DSM 2767.</title>
        <authorList>
            <person name="Poehlein A."/>
            <person name="Uhlig R."/>
            <person name="Fischer R."/>
            <person name="Bahl H."/>
            <person name="Daniel R."/>
        </authorList>
    </citation>
    <scope>NUCLEOTIDE SEQUENCE [LARGE SCALE GENOMIC DNA]</scope>
    <source>
        <strain evidence="13 14">DSM 2767</strain>
    </source>
</reference>
<dbReference type="SUPFAM" id="SSF56601">
    <property type="entry name" value="beta-lactamase/transpeptidase-like"/>
    <property type="match status" value="1"/>
</dbReference>
<dbReference type="PANTHER" id="PTHR21581:SF26">
    <property type="entry name" value="D-ALANYL-D-ALANINE ENDOPEPTIDASE"/>
    <property type="match status" value="1"/>
</dbReference>
<evidence type="ECO:0000256" key="2">
    <source>
        <dbReference type="ARBA" id="ARBA00022729"/>
    </source>
</evidence>
<name>A0A162QQU5_9CLOT</name>
<feature type="active site" description="Acyl-ester intermediate" evidence="7">
    <location>
        <position position="64"/>
    </location>
</feature>
<comment type="similarity">
    <text evidence="1 9">Belongs to the peptidase S11 family.</text>
</comment>
<comment type="caution">
    <text evidence="13">The sequence shown here is derived from an EMBL/GenBank/DDBJ whole genome shotgun (WGS) entry which is preliminary data.</text>
</comment>
<dbReference type="PRINTS" id="PR00725">
    <property type="entry name" value="DADACBPTASE1"/>
</dbReference>
<keyword evidence="5" id="KW-0573">Peptidoglycan synthesis</keyword>
<organism evidence="13 14">
    <name type="scientific">Clostridium magnum DSM 2767</name>
    <dbReference type="NCBI Taxonomy" id="1121326"/>
    <lineage>
        <taxon>Bacteria</taxon>
        <taxon>Bacillati</taxon>
        <taxon>Bacillota</taxon>
        <taxon>Clostridia</taxon>
        <taxon>Eubacteriales</taxon>
        <taxon>Clostridiaceae</taxon>
        <taxon>Clostridium</taxon>
    </lineage>
</organism>
<dbReference type="PANTHER" id="PTHR21581">
    <property type="entry name" value="D-ALANYL-D-ALANINE CARBOXYPEPTIDASE"/>
    <property type="match status" value="1"/>
</dbReference>
<dbReference type="GO" id="GO:0071555">
    <property type="term" value="P:cell wall organization"/>
    <property type="evidence" value="ECO:0007669"/>
    <property type="project" value="UniProtKB-KW"/>
</dbReference>
<keyword evidence="13" id="KW-0645">Protease</keyword>
<evidence type="ECO:0000256" key="5">
    <source>
        <dbReference type="ARBA" id="ARBA00022984"/>
    </source>
</evidence>
<feature type="binding site" evidence="8">
    <location>
        <position position="229"/>
    </location>
    <ligand>
        <name>substrate</name>
    </ligand>
</feature>
<keyword evidence="10" id="KW-0472">Membrane</keyword>
<keyword evidence="6" id="KW-0961">Cell wall biogenesis/degradation</keyword>
<feature type="signal peptide" evidence="11">
    <location>
        <begin position="1"/>
        <end position="24"/>
    </location>
</feature>
<dbReference type="InterPro" id="IPR012338">
    <property type="entry name" value="Beta-lactam/transpept-like"/>
</dbReference>
<evidence type="ECO:0000256" key="3">
    <source>
        <dbReference type="ARBA" id="ARBA00022801"/>
    </source>
</evidence>
<dbReference type="OrthoDB" id="1701915at2"/>
<evidence type="ECO:0000256" key="11">
    <source>
        <dbReference type="SAM" id="SignalP"/>
    </source>
</evidence>
<keyword evidence="4" id="KW-0133">Cell shape</keyword>
<sequence length="421" mass="47223">MKQKKLSLLLTFIFIFSLTFNVFAAENNLKSEPQIYGKAAITIDMESGEIIYAKDIDKQMYPASTTKLMTALLLAKSKSKTDMLKYTQGAKVQPEYSLNVNLHPIGVGEEMSAEDAMDALLLYSGNDVAYMIADNVAKDAKDFSDKMNEEVKKLNLTNTHFITPNGLHDPNHYTTAYDLSVISRAAFENPWIRESMAKLKSTVKTSKGTTFIIDNRNKLLDKDGCIGGKTGYTIPAGRCLVAIYERDNRKILGVVMNSAYDQNDTIVFDDMKKIIDWSYSAKSVTLHKKDSVLTTKSIKYKPLGFIGHEKSINLPIILKEDVNYYDNQANKSELKEDINLTNMDLSSLKANNPIGTLTIKERNVSKEYKLYTNISKGSILKNNLPIYGVSAAIVLATLAVVGFIIKKILDIKRRKRRGKYI</sequence>
<dbReference type="GO" id="GO:0009252">
    <property type="term" value="P:peptidoglycan biosynthetic process"/>
    <property type="evidence" value="ECO:0007669"/>
    <property type="project" value="UniProtKB-KW"/>
</dbReference>
<feature type="transmembrane region" description="Helical" evidence="10">
    <location>
        <begin position="384"/>
        <end position="405"/>
    </location>
</feature>
<dbReference type="Proteomes" id="UP000076603">
    <property type="component" value="Unassembled WGS sequence"/>
</dbReference>
<dbReference type="EC" id="3.4.16.4" evidence="13"/>
<proteinExistence type="inferred from homology"/>
<evidence type="ECO:0000256" key="7">
    <source>
        <dbReference type="PIRSR" id="PIRSR618044-1"/>
    </source>
</evidence>
<gene>
    <name evidence="13" type="primary">dacF_2</name>
    <name evidence="13" type="ORF">CLMAG_59340</name>
</gene>
<evidence type="ECO:0000256" key="4">
    <source>
        <dbReference type="ARBA" id="ARBA00022960"/>
    </source>
</evidence>
<feature type="active site" evidence="7">
    <location>
        <position position="124"/>
    </location>
</feature>
<evidence type="ECO:0000256" key="1">
    <source>
        <dbReference type="ARBA" id="ARBA00007164"/>
    </source>
</evidence>
<dbReference type="Gene3D" id="3.40.710.10">
    <property type="entry name" value="DD-peptidase/beta-lactamase superfamily"/>
    <property type="match status" value="1"/>
</dbReference>
<keyword evidence="14" id="KW-1185">Reference proteome</keyword>
<evidence type="ECO:0000256" key="10">
    <source>
        <dbReference type="SAM" id="Phobius"/>
    </source>
</evidence>
<evidence type="ECO:0000256" key="9">
    <source>
        <dbReference type="RuleBase" id="RU004016"/>
    </source>
</evidence>
<feature type="chain" id="PRO_5010277726" evidence="11">
    <location>
        <begin position="25"/>
        <end position="421"/>
    </location>
</feature>
<keyword evidence="10" id="KW-1133">Transmembrane helix</keyword>
<evidence type="ECO:0000259" key="12">
    <source>
        <dbReference type="Pfam" id="PF00768"/>
    </source>
</evidence>
<keyword evidence="3 13" id="KW-0378">Hydrolase</keyword>
<dbReference type="EMBL" id="LWAE01000014">
    <property type="protein sequence ID" value="KZL88841.1"/>
    <property type="molecule type" value="Genomic_DNA"/>
</dbReference>
<dbReference type="AlphaFoldDB" id="A0A162QQU5"/>
<keyword evidence="10" id="KW-0812">Transmembrane</keyword>
<dbReference type="InterPro" id="IPR018044">
    <property type="entry name" value="Peptidase_S11"/>
</dbReference>
<dbReference type="PATRIC" id="fig|1121326.3.peg.6002"/>
<protein>
    <submittedName>
        <fullName evidence="13">D-alanyl-D-alanine carboxypeptidase DacF</fullName>
        <ecNumber evidence="13">3.4.16.4</ecNumber>
    </submittedName>
</protein>
<dbReference type="GO" id="GO:0008360">
    <property type="term" value="P:regulation of cell shape"/>
    <property type="evidence" value="ECO:0007669"/>
    <property type="project" value="UniProtKB-KW"/>
</dbReference>
<dbReference type="GO" id="GO:0006508">
    <property type="term" value="P:proteolysis"/>
    <property type="evidence" value="ECO:0007669"/>
    <property type="project" value="InterPro"/>
</dbReference>
<evidence type="ECO:0000313" key="13">
    <source>
        <dbReference type="EMBL" id="KZL88841.1"/>
    </source>
</evidence>
<evidence type="ECO:0000256" key="8">
    <source>
        <dbReference type="PIRSR" id="PIRSR618044-2"/>
    </source>
</evidence>
<dbReference type="InterPro" id="IPR001967">
    <property type="entry name" value="Peptidase_S11_N"/>
</dbReference>
<feature type="domain" description="Peptidase S11 D-alanyl-D-alanine carboxypeptidase A N-terminal" evidence="12">
    <location>
        <begin position="29"/>
        <end position="258"/>
    </location>
</feature>
<keyword evidence="13" id="KW-0121">Carboxypeptidase</keyword>
<dbReference type="GO" id="GO:0009002">
    <property type="term" value="F:serine-type D-Ala-D-Ala carboxypeptidase activity"/>
    <property type="evidence" value="ECO:0007669"/>
    <property type="project" value="UniProtKB-EC"/>
</dbReference>